<evidence type="ECO:0000313" key="2">
    <source>
        <dbReference type="Proteomes" id="UP000319375"/>
    </source>
</evidence>
<accession>A0A5C5RZV8</accession>
<comment type="caution">
    <text evidence="1">The sequence shown here is derived from an EMBL/GenBank/DDBJ whole genome shotgun (WGS) entry which is preliminary data.</text>
</comment>
<dbReference type="Pfam" id="PF19593">
    <property type="entry name" value="DUF6098"/>
    <property type="match status" value="1"/>
</dbReference>
<dbReference type="EMBL" id="VIGX01000006">
    <property type="protein sequence ID" value="TWS28666.1"/>
    <property type="molecule type" value="Genomic_DNA"/>
</dbReference>
<dbReference type="InterPro" id="IPR046080">
    <property type="entry name" value="DUF6098"/>
</dbReference>
<protein>
    <submittedName>
        <fullName evidence="1">Uncharacterized protein</fullName>
    </submittedName>
</protein>
<reference evidence="1 2" key="1">
    <citation type="submission" date="2019-06" db="EMBL/GenBank/DDBJ databases">
        <title>Tsukamurella conjunctivitidis sp. nov., Tsukamurella assacharolytica sp. nov. and Tsukamurella sputae sp. nov. isolated from patients with conjunctivitis, bacteraemia (lymphoma) and respiratory infection (sputum) in Hong Kong.</title>
        <authorList>
            <person name="Teng J.L.L."/>
            <person name="Lee H.H."/>
            <person name="Fong J.Y.H."/>
            <person name="Fok K.M.N."/>
            <person name="Lau S.K.P."/>
            <person name="Woo P.C.Y."/>
        </authorList>
    </citation>
    <scope>NUCLEOTIDE SEQUENCE [LARGE SCALE GENOMIC DNA]</scope>
    <source>
        <strain evidence="1 2">HKU72</strain>
    </source>
</reference>
<evidence type="ECO:0000313" key="1">
    <source>
        <dbReference type="EMBL" id="TWS28666.1"/>
    </source>
</evidence>
<organism evidence="1 2">
    <name type="scientific">Tsukamurella conjunctivitidis</name>
    <dbReference type="NCBI Taxonomy" id="2592068"/>
    <lineage>
        <taxon>Bacteria</taxon>
        <taxon>Bacillati</taxon>
        <taxon>Actinomycetota</taxon>
        <taxon>Actinomycetes</taxon>
        <taxon>Mycobacteriales</taxon>
        <taxon>Tsukamurellaceae</taxon>
        <taxon>Tsukamurella</taxon>
    </lineage>
</organism>
<dbReference type="OrthoDB" id="3531920at2"/>
<dbReference type="Proteomes" id="UP000319375">
    <property type="component" value="Unassembled WGS sequence"/>
</dbReference>
<gene>
    <name evidence="1" type="ORF">FK530_13115</name>
</gene>
<keyword evidence="2" id="KW-1185">Reference proteome</keyword>
<sequence>MFAWRGEEREVPVIGELAALVHEVDARRVLYVRYSEGPDADRRNGPSRDYEAEYVLPGLSVATLTPEPWWSLETRTWVVRRVCTYRELDVADRYAWVLTGRQVGRGPDHEPLVRSVSPVGRLTRALIAEAATEYRRRFAAGRDSREQMRR</sequence>
<proteinExistence type="predicted"/>
<dbReference type="AlphaFoldDB" id="A0A5C5RZV8"/>
<name>A0A5C5RZV8_9ACTN</name>